<proteinExistence type="predicted"/>
<evidence type="ECO:0000313" key="2">
    <source>
        <dbReference type="EMBL" id="CAD7433906.1"/>
    </source>
</evidence>
<evidence type="ECO:0000256" key="1">
    <source>
        <dbReference type="SAM" id="MobiDB-lite"/>
    </source>
</evidence>
<accession>A0A7R9EH51</accession>
<dbReference type="AlphaFoldDB" id="A0A7R9EH51"/>
<protein>
    <submittedName>
        <fullName evidence="2">Uncharacterized protein</fullName>
    </submittedName>
</protein>
<feature type="region of interest" description="Disordered" evidence="1">
    <location>
        <begin position="48"/>
        <end position="93"/>
    </location>
</feature>
<organism evidence="2">
    <name type="scientific">Timema monikensis</name>
    <dbReference type="NCBI Taxonomy" id="170555"/>
    <lineage>
        <taxon>Eukaryota</taxon>
        <taxon>Metazoa</taxon>
        <taxon>Ecdysozoa</taxon>
        <taxon>Arthropoda</taxon>
        <taxon>Hexapoda</taxon>
        <taxon>Insecta</taxon>
        <taxon>Pterygota</taxon>
        <taxon>Neoptera</taxon>
        <taxon>Polyneoptera</taxon>
        <taxon>Phasmatodea</taxon>
        <taxon>Timematodea</taxon>
        <taxon>Timematoidea</taxon>
        <taxon>Timematidae</taxon>
        <taxon>Timema</taxon>
    </lineage>
</organism>
<reference evidence="2" key="1">
    <citation type="submission" date="2020-11" db="EMBL/GenBank/DDBJ databases">
        <authorList>
            <person name="Tran Van P."/>
        </authorList>
    </citation>
    <scope>NUCLEOTIDE SEQUENCE</scope>
</reference>
<dbReference type="EMBL" id="OB796904">
    <property type="protein sequence ID" value="CAD7433906.1"/>
    <property type="molecule type" value="Genomic_DNA"/>
</dbReference>
<gene>
    <name evidence="2" type="ORF">TMSB3V08_LOCUS10570</name>
</gene>
<name>A0A7R9EH51_9NEOP</name>
<feature type="compositionally biased region" description="Basic residues" evidence="1">
    <location>
        <begin position="57"/>
        <end position="70"/>
    </location>
</feature>
<sequence>MLPAQCQELCPHHQTSIGRTHSTEIIPTVHSPEWQANRSLNISEAMVADSPNNGNVYKKRRRRKHRRKKDRGSIRPNAKSRSREGNLVNTYPSRLNSSMTSQLDLSCFISPHRGRDFLKAPELPHTIGAKYTKLAPVHRTELDTAIGASLTNKCVLTDSHGEINSPESATVCLSICLSLATGSERLVLMVKSACQEESTVV</sequence>